<evidence type="ECO:0000313" key="1">
    <source>
        <dbReference type="EMBL" id="HEN15836.1"/>
    </source>
</evidence>
<dbReference type="PROSITE" id="PS51257">
    <property type="entry name" value="PROKAR_LIPOPROTEIN"/>
    <property type="match status" value="1"/>
</dbReference>
<proteinExistence type="predicted"/>
<reference evidence="1" key="1">
    <citation type="journal article" date="2020" name="mSystems">
        <title>Genome- and Community-Level Interaction Insights into Carbon Utilization and Element Cycling Functions of Hydrothermarchaeota in Hydrothermal Sediment.</title>
        <authorList>
            <person name="Zhou Z."/>
            <person name="Liu Y."/>
            <person name="Xu W."/>
            <person name="Pan J."/>
            <person name="Luo Z.H."/>
            <person name="Li M."/>
        </authorList>
    </citation>
    <scope>NUCLEOTIDE SEQUENCE [LARGE SCALE GENOMIC DNA]</scope>
    <source>
        <strain evidence="1">SpSt-339</strain>
    </source>
</reference>
<comment type="caution">
    <text evidence="1">The sequence shown here is derived from an EMBL/GenBank/DDBJ whole genome shotgun (WGS) entry which is preliminary data.</text>
</comment>
<sequence>MSVLRIVLVVALPWLSGCAEEEVQFTEIKRPGERITAAEWGAFERIVKALPEPKLAPLADVAMPLPQWQDARTLPVQELVFEERRALADAWDPERVARRFARSRSLPRLLRRERLTVEQFTSLALAIGAAMRRSKLPEDYPWEDLLQRGRGAIDALQRDQRLFSGLPVDVRHRLLDEAVWLHRVDRAQRLREVPAENVALVNKHADWLAEVMPQFFQSHPLDDVTDMLEEYGLPFSELAETGRDDELRWNPAQAVIGRAAP</sequence>
<dbReference type="EMBL" id="DSOK01000291">
    <property type="protein sequence ID" value="HEN15836.1"/>
    <property type="molecule type" value="Genomic_DNA"/>
</dbReference>
<protein>
    <submittedName>
        <fullName evidence="1">Uncharacterized protein</fullName>
    </submittedName>
</protein>
<dbReference type="AlphaFoldDB" id="A0A7C2PAW5"/>
<name>A0A7C2PAW5_9PLAN</name>
<accession>A0A7C2PAW5</accession>
<gene>
    <name evidence="1" type="ORF">ENQ76_10260</name>
</gene>
<organism evidence="1">
    <name type="scientific">Schlesneria paludicola</name>
    <dbReference type="NCBI Taxonomy" id="360056"/>
    <lineage>
        <taxon>Bacteria</taxon>
        <taxon>Pseudomonadati</taxon>
        <taxon>Planctomycetota</taxon>
        <taxon>Planctomycetia</taxon>
        <taxon>Planctomycetales</taxon>
        <taxon>Planctomycetaceae</taxon>
        <taxon>Schlesneria</taxon>
    </lineage>
</organism>